<feature type="compositionally biased region" description="Polar residues" evidence="1">
    <location>
        <begin position="302"/>
        <end position="311"/>
    </location>
</feature>
<dbReference type="Proteomes" id="UP000235371">
    <property type="component" value="Unassembled WGS sequence"/>
</dbReference>
<dbReference type="OrthoDB" id="3558740at2759"/>
<dbReference type="Pfam" id="PF14420">
    <property type="entry name" value="Clr5"/>
    <property type="match status" value="1"/>
</dbReference>
<dbReference type="Gene3D" id="1.25.40.10">
    <property type="entry name" value="Tetratricopeptide repeat domain"/>
    <property type="match status" value="2"/>
</dbReference>
<evidence type="ECO:0000313" key="4">
    <source>
        <dbReference type="Proteomes" id="UP000235371"/>
    </source>
</evidence>
<dbReference type="InterPro" id="IPR011990">
    <property type="entry name" value="TPR-like_helical_dom_sf"/>
</dbReference>
<dbReference type="Pfam" id="PF13424">
    <property type="entry name" value="TPR_12"/>
    <property type="match status" value="1"/>
</dbReference>
<evidence type="ECO:0000259" key="2">
    <source>
        <dbReference type="Pfam" id="PF14420"/>
    </source>
</evidence>
<reference evidence="3 4" key="1">
    <citation type="submission" date="2016-04" db="EMBL/GenBank/DDBJ databases">
        <title>A degradative enzymes factory behind the ericoid mycorrhizal symbiosis.</title>
        <authorList>
            <consortium name="DOE Joint Genome Institute"/>
            <person name="Martino E."/>
            <person name="Morin E."/>
            <person name="Grelet G."/>
            <person name="Kuo A."/>
            <person name="Kohler A."/>
            <person name="Daghino S."/>
            <person name="Barry K."/>
            <person name="Choi C."/>
            <person name="Cichocki N."/>
            <person name="Clum A."/>
            <person name="Copeland A."/>
            <person name="Hainaut M."/>
            <person name="Haridas S."/>
            <person name="Labutti K."/>
            <person name="Lindquist E."/>
            <person name="Lipzen A."/>
            <person name="Khouja H.-R."/>
            <person name="Murat C."/>
            <person name="Ohm R."/>
            <person name="Olson A."/>
            <person name="Spatafora J."/>
            <person name="Veneault-Fourrey C."/>
            <person name="Henrissat B."/>
            <person name="Grigoriev I."/>
            <person name="Martin F."/>
            <person name="Perotto S."/>
        </authorList>
    </citation>
    <scope>NUCLEOTIDE SEQUENCE [LARGE SCALE GENOMIC DNA]</scope>
    <source>
        <strain evidence="3 4">E</strain>
    </source>
</reference>
<protein>
    <recommendedName>
        <fullName evidence="2">Clr5 domain-containing protein</fullName>
    </recommendedName>
</protein>
<dbReference type="Pfam" id="PF13374">
    <property type="entry name" value="TPR_10"/>
    <property type="match status" value="1"/>
</dbReference>
<name>A0A2J6SF39_9HELO</name>
<dbReference type="PANTHER" id="PTHR38788:SF3">
    <property type="entry name" value="CLR5 DOMAIN-CONTAINING PROTEIN"/>
    <property type="match status" value="1"/>
</dbReference>
<feature type="domain" description="Clr5" evidence="2">
    <location>
        <begin position="36"/>
        <end position="88"/>
    </location>
</feature>
<feature type="region of interest" description="Disordered" evidence="1">
    <location>
        <begin position="18"/>
        <end position="38"/>
    </location>
</feature>
<sequence>MEAIGDLDPAALSSSDLLCLQPRPQNTDPPARTHTRSEWNSHKENIRLLYCVKGRKLQEVVELFKRQHDFFATEKQFKDRIRVWGFDKKIKMREMKAIIRKRHFRSLQGKESSFEVRGRPVDQAHINRASARYGSCHAPSRSPDVATPPDVRYYTPPEEWSPNSTAVNDVIFPVADDMITLQHLLLQEQQISGSTTLVSTFKEPLSTGREFHSMNSSYSFNSVDYDVSYATAPMWNTSPVASVQFGTCANSQSSLATHIDPRILQNEFSWDSVESMPPPQAPECTSDEVFGSNQAAIPEAHSPTNAEASPPTSAPAKRYGASEEDELSLKFDKLHAVHGLHHTETIRTLDNLASLLKAQGRYSAAEHLASQVEVACEHTFGKYNRTTLLANMSRIDAIACQGRYYTAKTEINDLRRRAGRYLGFTDLATISITSLMSKILYALAEYVEAEKLAGEVYRVQSKKLGRFQRDTLAAKAFWAVVLVALNRRSAGETLLREVVDEQRPQDDLRALDRIGDLAYTLCMQGRFKESEELECYILQRQTPILGPDHPNTLRTIVRLGRTLSLQRKFKEARDMLMEVLERQGRVLGERHREVWITCEEIARCLRDMGNGDDAKQYFRRAWGE</sequence>
<dbReference type="RefSeq" id="XP_024726286.1">
    <property type="nucleotide sequence ID" value="XM_024882201.1"/>
</dbReference>
<proteinExistence type="predicted"/>
<gene>
    <name evidence="3" type="ORF">K444DRAFT_622944</name>
</gene>
<dbReference type="InParanoid" id="A0A2J6SF39"/>
<dbReference type="SUPFAM" id="SSF48452">
    <property type="entry name" value="TPR-like"/>
    <property type="match status" value="1"/>
</dbReference>
<keyword evidence="4" id="KW-1185">Reference proteome</keyword>
<dbReference type="PANTHER" id="PTHR38788">
    <property type="entry name" value="CLR5 DOMAIN-CONTAINING PROTEIN"/>
    <property type="match status" value="1"/>
</dbReference>
<feature type="region of interest" description="Disordered" evidence="1">
    <location>
        <begin position="300"/>
        <end position="321"/>
    </location>
</feature>
<organism evidence="3 4">
    <name type="scientific">Hyaloscypha bicolor E</name>
    <dbReference type="NCBI Taxonomy" id="1095630"/>
    <lineage>
        <taxon>Eukaryota</taxon>
        <taxon>Fungi</taxon>
        <taxon>Dikarya</taxon>
        <taxon>Ascomycota</taxon>
        <taxon>Pezizomycotina</taxon>
        <taxon>Leotiomycetes</taxon>
        <taxon>Helotiales</taxon>
        <taxon>Hyaloscyphaceae</taxon>
        <taxon>Hyaloscypha</taxon>
        <taxon>Hyaloscypha bicolor</taxon>
    </lineage>
</organism>
<evidence type="ECO:0000313" key="3">
    <source>
        <dbReference type="EMBL" id="PMD49382.1"/>
    </source>
</evidence>
<accession>A0A2J6SF39</accession>
<dbReference type="STRING" id="1095630.A0A2J6SF39"/>
<dbReference type="EMBL" id="KZ613921">
    <property type="protein sequence ID" value="PMD49382.1"/>
    <property type="molecule type" value="Genomic_DNA"/>
</dbReference>
<dbReference type="InterPro" id="IPR025676">
    <property type="entry name" value="Clr5_dom"/>
</dbReference>
<dbReference type="AlphaFoldDB" id="A0A2J6SF39"/>
<evidence type="ECO:0000256" key="1">
    <source>
        <dbReference type="SAM" id="MobiDB-lite"/>
    </source>
</evidence>
<dbReference type="GeneID" id="36590278"/>